<feature type="transmembrane region" description="Helical" evidence="1">
    <location>
        <begin position="70"/>
        <end position="95"/>
    </location>
</feature>
<feature type="transmembrane region" description="Helical" evidence="1">
    <location>
        <begin position="166"/>
        <end position="192"/>
    </location>
</feature>
<accession>A0A6M0K1X3</accession>
<feature type="transmembrane region" description="Helical" evidence="1">
    <location>
        <begin position="36"/>
        <end position="58"/>
    </location>
</feature>
<organism evidence="2 3">
    <name type="scientific">Thiorhodococcus minor</name>
    <dbReference type="NCBI Taxonomy" id="57489"/>
    <lineage>
        <taxon>Bacteria</taxon>
        <taxon>Pseudomonadati</taxon>
        <taxon>Pseudomonadota</taxon>
        <taxon>Gammaproteobacteria</taxon>
        <taxon>Chromatiales</taxon>
        <taxon>Chromatiaceae</taxon>
        <taxon>Thiorhodococcus</taxon>
    </lineage>
</organism>
<gene>
    <name evidence="2" type="ORF">G3446_13590</name>
</gene>
<feature type="transmembrane region" description="Helical" evidence="1">
    <location>
        <begin position="198"/>
        <end position="215"/>
    </location>
</feature>
<feature type="transmembrane region" description="Helical" evidence="1">
    <location>
        <begin position="107"/>
        <end position="128"/>
    </location>
</feature>
<keyword evidence="3" id="KW-1185">Reference proteome</keyword>
<feature type="transmembrane region" description="Helical" evidence="1">
    <location>
        <begin position="134"/>
        <end position="154"/>
    </location>
</feature>
<dbReference type="RefSeq" id="WP_164453375.1">
    <property type="nucleotide sequence ID" value="NZ_JAAIJQ010000037.1"/>
</dbReference>
<sequence>MPDFSVALAVYDFAPVALIGLAFGLLVAVARAVDRACYPMMLLGGVLVVSGGFAKALWKLIVALTGQDLGWLAMMLFPLMAPGFVLSAVAAWGLLDRVLGRPARLGWSAALLALALMAVAVGVREWLLSIPRGWFLPLLAFVSLGNLILSLQLIRISLRLRRRSAALLFGLNLLVVFALPPIAIAGPATIWMHWLEQTLTTFGAGCFAAAAYLLWRSTQCRREGQADLECDEDARS</sequence>
<evidence type="ECO:0000313" key="2">
    <source>
        <dbReference type="EMBL" id="NEV62913.1"/>
    </source>
</evidence>
<feature type="transmembrane region" description="Helical" evidence="1">
    <location>
        <begin position="6"/>
        <end position="29"/>
    </location>
</feature>
<keyword evidence="1" id="KW-1133">Transmembrane helix</keyword>
<keyword evidence="1" id="KW-0812">Transmembrane</keyword>
<reference evidence="2 3" key="1">
    <citation type="submission" date="2020-02" db="EMBL/GenBank/DDBJ databases">
        <title>Genome sequences of Thiorhodococcus mannitoliphagus and Thiorhodococcus minor, purple sulfur photosynthetic bacteria in the gammaproteobacterial family, Chromatiaceae.</title>
        <authorList>
            <person name="Aviles F.A."/>
            <person name="Meyer T.E."/>
            <person name="Kyndt J.A."/>
        </authorList>
    </citation>
    <scope>NUCLEOTIDE SEQUENCE [LARGE SCALE GENOMIC DNA]</scope>
    <source>
        <strain evidence="2 3">DSM 11518</strain>
    </source>
</reference>
<dbReference type="EMBL" id="JAAIJQ010000037">
    <property type="protein sequence ID" value="NEV62913.1"/>
    <property type="molecule type" value="Genomic_DNA"/>
</dbReference>
<name>A0A6M0K1X3_9GAMM</name>
<evidence type="ECO:0000256" key="1">
    <source>
        <dbReference type="SAM" id="Phobius"/>
    </source>
</evidence>
<dbReference type="Proteomes" id="UP000483379">
    <property type="component" value="Unassembled WGS sequence"/>
</dbReference>
<proteinExistence type="predicted"/>
<keyword evidence="1" id="KW-0472">Membrane</keyword>
<protein>
    <submittedName>
        <fullName evidence="2">Uncharacterized protein</fullName>
    </submittedName>
</protein>
<comment type="caution">
    <text evidence="2">The sequence shown here is derived from an EMBL/GenBank/DDBJ whole genome shotgun (WGS) entry which is preliminary data.</text>
</comment>
<evidence type="ECO:0000313" key="3">
    <source>
        <dbReference type="Proteomes" id="UP000483379"/>
    </source>
</evidence>
<dbReference type="AlphaFoldDB" id="A0A6M0K1X3"/>